<evidence type="ECO:0000256" key="3">
    <source>
        <dbReference type="PROSITE-ProRule" id="PRU00023"/>
    </source>
</evidence>
<evidence type="ECO:0000256" key="2">
    <source>
        <dbReference type="ARBA" id="ARBA00023043"/>
    </source>
</evidence>
<dbReference type="PROSITE" id="PS50297">
    <property type="entry name" value="ANK_REP_REGION"/>
    <property type="match status" value="4"/>
</dbReference>
<dbReference type="PANTHER" id="PTHR24201:SF16">
    <property type="entry name" value="ANKYRIN-1-LIKE-RELATED"/>
    <property type="match status" value="1"/>
</dbReference>
<accession>A0A9W5WWM4</accession>
<feature type="compositionally biased region" description="Basic and acidic residues" evidence="4">
    <location>
        <begin position="1"/>
        <end position="10"/>
    </location>
</feature>
<dbReference type="SMART" id="SM00248">
    <property type="entry name" value="ANK"/>
    <property type="match status" value="5"/>
</dbReference>
<evidence type="ECO:0000313" key="7">
    <source>
        <dbReference type="Proteomes" id="UP001057455"/>
    </source>
</evidence>
<gene>
    <name evidence="6" type="ORF">BaOVIS_032460</name>
</gene>
<evidence type="ECO:0000313" key="6">
    <source>
        <dbReference type="EMBL" id="GFE55842.1"/>
    </source>
</evidence>
<feature type="region of interest" description="Disordered" evidence="4">
    <location>
        <begin position="226"/>
        <end position="307"/>
    </location>
</feature>
<feature type="compositionally biased region" description="Low complexity" evidence="4">
    <location>
        <begin position="262"/>
        <end position="276"/>
    </location>
</feature>
<comment type="caution">
    <text evidence="6">The sequence shown here is derived from an EMBL/GenBank/DDBJ whole genome shotgun (WGS) entry which is preliminary data.</text>
</comment>
<evidence type="ECO:0000259" key="5">
    <source>
        <dbReference type="Pfam" id="PF10258"/>
    </source>
</evidence>
<feature type="domain" description="Phosphorylated adapter RNA export protein RNA-binding" evidence="5">
    <location>
        <begin position="639"/>
        <end position="723"/>
    </location>
</feature>
<dbReference type="EMBL" id="BLIY01000024">
    <property type="protein sequence ID" value="GFE55842.1"/>
    <property type="molecule type" value="Genomic_DNA"/>
</dbReference>
<feature type="region of interest" description="Disordered" evidence="4">
    <location>
        <begin position="1"/>
        <end position="53"/>
    </location>
</feature>
<dbReference type="Pfam" id="PF10258">
    <property type="entry name" value="PHAX_RNA-bd"/>
    <property type="match status" value="1"/>
</dbReference>
<dbReference type="InterPro" id="IPR002110">
    <property type="entry name" value="Ankyrin_rpt"/>
</dbReference>
<dbReference type="PROSITE" id="PS50088">
    <property type="entry name" value="ANK_REPEAT"/>
    <property type="match status" value="4"/>
</dbReference>
<feature type="compositionally biased region" description="Polar residues" evidence="4">
    <location>
        <begin position="282"/>
        <end position="299"/>
    </location>
</feature>
<dbReference type="AlphaFoldDB" id="A0A9W5WWM4"/>
<dbReference type="Gene3D" id="1.10.10.1440">
    <property type="entry name" value="PHAX RNA-binding domain"/>
    <property type="match status" value="1"/>
</dbReference>
<feature type="compositionally biased region" description="Low complexity" evidence="4">
    <location>
        <begin position="179"/>
        <end position="189"/>
    </location>
</feature>
<name>A0A9W5WWM4_BABOV</name>
<keyword evidence="1" id="KW-0677">Repeat</keyword>
<feature type="repeat" description="ANK" evidence="3">
    <location>
        <begin position="534"/>
        <end position="566"/>
    </location>
</feature>
<organism evidence="6 7">
    <name type="scientific">Babesia ovis</name>
    <dbReference type="NCBI Taxonomy" id="5869"/>
    <lineage>
        <taxon>Eukaryota</taxon>
        <taxon>Sar</taxon>
        <taxon>Alveolata</taxon>
        <taxon>Apicomplexa</taxon>
        <taxon>Aconoidasida</taxon>
        <taxon>Piroplasmida</taxon>
        <taxon>Babesiidae</taxon>
        <taxon>Babesia</taxon>
    </lineage>
</organism>
<feature type="compositionally biased region" description="Low complexity" evidence="4">
    <location>
        <begin position="124"/>
        <end position="133"/>
    </location>
</feature>
<feature type="repeat" description="ANK" evidence="3">
    <location>
        <begin position="458"/>
        <end position="490"/>
    </location>
</feature>
<dbReference type="InterPro" id="IPR019385">
    <property type="entry name" value="PHAX_RNA-binding_domain"/>
</dbReference>
<feature type="compositionally biased region" description="Basic and acidic residues" evidence="4">
    <location>
        <begin position="21"/>
        <end position="30"/>
    </location>
</feature>
<dbReference type="Pfam" id="PF13637">
    <property type="entry name" value="Ank_4"/>
    <property type="match status" value="1"/>
</dbReference>
<reference evidence="6" key="1">
    <citation type="submission" date="2019-12" db="EMBL/GenBank/DDBJ databases">
        <title>Genome sequence of Babesia ovis.</title>
        <authorList>
            <person name="Yamagishi J."/>
            <person name="Sevinc F."/>
            <person name="Xuan X."/>
        </authorList>
    </citation>
    <scope>NUCLEOTIDE SEQUENCE</scope>
    <source>
        <strain evidence="6">Selcuk</strain>
    </source>
</reference>
<dbReference type="Gene3D" id="1.25.40.20">
    <property type="entry name" value="Ankyrin repeat-containing domain"/>
    <property type="match status" value="2"/>
</dbReference>
<dbReference type="Proteomes" id="UP001057455">
    <property type="component" value="Unassembled WGS sequence"/>
</dbReference>
<feature type="region of interest" description="Disordered" evidence="4">
    <location>
        <begin position="124"/>
        <end position="209"/>
    </location>
</feature>
<feature type="repeat" description="ANK" evidence="3">
    <location>
        <begin position="505"/>
        <end position="533"/>
    </location>
</feature>
<dbReference type="Pfam" id="PF12796">
    <property type="entry name" value="Ank_2"/>
    <property type="match status" value="1"/>
</dbReference>
<feature type="compositionally biased region" description="Basic and acidic residues" evidence="4">
    <location>
        <begin position="147"/>
        <end position="163"/>
    </location>
</feature>
<evidence type="ECO:0000256" key="1">
    <source>
        <dbReference type="ARBA" id="ARBA00022737"/>
    </source>
</evidence>
<dbReference type="OrthoDB" id="285735at2759"/>
<protein>
    <submittedName>
        <fullName evidence="6">Ankyrin repeat-containing protein, putative</fullName>
    </submittedName>
</protein>
<feature type="repeat" description="ANK" evidence="3">
    <location>
        <begin position="425"/>
        <end position="457"/>
    </location>
</feature>
<keyword evidence="7" id="KW-1185">Reference proteome</keyword>
<dbReference type="SUPFAM" id="SSF48403">
    <property type="entry name" value="Ankyrin repeat"/>
    <property type="match status" value="1"/>
</dbReference>
<keyword evidence="2 3" id="KW-0040">ANK repeat</keyword>
<proteinExistence type="predicted"/>
<dbReference type="InterPro" id="IPR038092">
    <property type="entry name" value="PHAX_RNA-binding_sf"/>
</dbReference>
<evidence type="ECO:0000256" key="4">
    <source>
        <dbReference type="SAM" id="MobiDB-lite"/>
    </source>
</evidence>
<dbReference type="GO" id="GO:0005634">
    <property type="term" value="C:nucleus"/>
    <property type="evidence" value="ECO:0007669"/>
    <property type="project" value="TreeGrafter"/>
</dbReference>
<sequence length="741" mass="79341">MNATRSESKRPAGGRAGRNGGDARRNTERKPKAHSAVATPATPHASDAASDKPGISTDCFNNLLSNFTQALIGANASQPAGDVPQQQLLCEMGKLFISSMMSFNQILQNHSVPGANQTATAAVDSAVPAAQSPTHPETVPNACNSSHAKESRSGTAKSRDAKPAKGKGTASKKDHHSTTGKTTKVGSTVEAASSHISAKKEQGNRVHGNQLGTIPINAAILRKQHVQPTAVGSHKKQPKSEKPATKAAGTGRVPSARKQHAGLGSLKGSVGLLSPSDAKVTCSPTAETQSEPGSTVDSNSVKRDFSTATTPNNVLEADDMSYIDSLASAEEQLNFNIYRFVDSCTNAVTDNDAFSVDKLGQWLGSHPDLVGSPSAVHSQGDAAGIDGASTVVLRNPLELLRAAFMGDIDSLKAQTNVDVNYVDTVGRSALHYASAAGSANCVEYLLASGVDVNLADKKGWTAIHIAVSKNYADVARVLINGGANIFAKLKHKCAPARLMDVYSPAIHFAAIKGNIEITQMLLSHGATVNDTDSANMTPLHYAAFRPNVDYVKFLLAQGAVVNMRDVNGRSPFHASALSGMIENTELMIQKQVFLNQEDVWSLTPYKLAELRNHGEYCKYLREKLNIFEEDADDINRVLASTIAVALQEPNADQIYRCISRIGPELSKTVFDLTMQIERNGGVLTADGSRRRTSGGIFFTCLRELYLNDIISKDDYNYIRAAENEKRIAKAKERRNKLKARV</sequence>
<dbReference type="InterPro" id="IPR050776">
    <property type="entry name" value="Ank_Repeat/CDKN_Inhibitor"/>
</dbReference>
<dbReference type="PANTHER" id="PTHR24201">
    <property type="entry name" value="ANK_REP_REGION DOMAIN-CONTAINING PROTEIN"/>
    <property type="match status" value="1"/>
</dbReference>
<dbReference type="InterPro" id="IPR036770">
    <property type="entry name" value="Ankyrin_rpt-contain_sf"/>
</dbReference>